<dbReference type="GO" id="GO:0015562">
    <property type="term" value="F:efflux transmembrane transporter activity"/>
    <property type="evidence" value="ECO:0007669"/>
    <property type="project" value="TreeGrafter"/>
</dbReference>
<feature type="domain" description="Multidrug resistance protein MdtA-like C-terminal permuted SH3" evidence="4">
    <location>
        <begin position="314"/>
        <end position="376"/>
    </location>
</feature>
<evidence type="ECO:0000313" key="7">
    <source>
        <dbReference type="Proteomes" id="UP000515514"/>
    </source>
</evidence>
<dbReference type="InterPro" id="IPR058627">
    <property type="entry name" value="MdtA-like_C"/>
</dbReference>
<dbReference type="Pfam" id="PF25893">
    <property type="entry name" value="HH_CzcB"/>
    <property type="match status" value="1"/>
</dbReference>
<dbReference type="Gene3D" id="2.40.30.170">
    <property type="match status" value="1"/>
</dbReference>
<dbReference type="EMBL" id="CP052909">
    <property type="protein sequence ID" value="QNJ97729.1"/>
    <property type="molecule type" value="Genomic_DNA"/>
</dbReference>
<comment type="similarity">
    <text evidence="1">Belongs to the membrane fusion protein (MFP) (TC 8.A.1) family.</text>
</comment>
<dbReference type="Proteomes" id="UP000515514">
    <property type="component" value="Chromosome"/>
</dbReference>
<dbReference type="Pfam" id="PF25967">
    <property type="entry name" value="RND-MFP_C"/>
    <property type="match status" value="1"/>
</dbReference>
<reference evidence="6 7" key="1">
    <citation type="submission" date="2020-04" db="EMBL/GenBank/DDBJ databases">
        <title>Genome sequence of Altibacter aquimarinus strain ALE3EI.</title>
        <authorList>
            <person name="Oh H.-M."/>
            <person name="Jang D."/>
        </authorList>
    </citation>
    <scope>NUCLEOTIDE SEQUENCE [LARGE SCALE GENOMIC DNA]</scope>
    <source>
        <strain evidence="6 7">ALE3EI</strain>
    </source>
</reference>
<dbReference type="SUPFAM" id="SSF111369">
    <property type="entry name" value="HlyD-like secretion proteins"/>
    <property type="match status" value="1"/>
</dbReference>
<feature type="domain" description="CzcB-like barrel-sandwich hybrid" evidence="5">
    <location>
        <begin position="105"/>
        <end position="223"/>
    </location>
</feature>
<dbReference type="KEGG" id="alti:ALE3EI_1159"/>
<evidence type="ECO:0000259" key="4">
    <source>
        <dbReference type="Pfam" id="PF25967"/>
    </source>
</evidence>
<organism evidence="6 7">
    <name type="scientific">Constantimarinum furrinae</name>
    <dbReference type="NCBI Taxonomy" id="2562285"/>
    <lineage>
        <taxon>Bacteria</taxon>
        <taxon>Pseudomonadati</taxon>
        <taxon>Bacteroidota</taxon>
        <taxon>Flavobacteriia</taxon>
        <taxon>Flavobacteriales</taxon>
        <taxon>Flavobacteriaceae</taxon>
        <taxon>Altibacter/Constantimarinum group</taxon>
        <taxon>Constantimarinum</taxon>
    </lineage>
</organism>
<dbReference type="FunFam" id="2.40.30.170:FF:000010">
    <property type="entry name" value="Efflux RND transporter periplasmic adaptor subunit"/>
    <property type="match status" value="1"/>
</dbReference>
<evidence type="ECO:0000259" key="2">
    <source>
        <dbReference type="Pfam" id="PF25893"/>
    </source>
</evidence>
<dbReference type="PANTHER" id="PTHR30469:SF15">
    <property type="entry name" value="HLYD FAMILY OF SECRETION PROTEINS"/>
    <property type="match status" value="1"/>
</dbReference>
<gene>
    <name evidence="6" type="ORF">ALE3EI_1159</name>
</gene>
<dbReference type="PROSITE" id="PS51257">
    <property type="entry name" value="PROKAR_LIPOPROTEIN"/>
    <property type="match status" value="1"/>
</dbReference>
<accession>A0A7G8PTR3</accession>
<dbReference type="InterPro" id="IPR006143">
    <property type="entry name" value="RND_pump_MFP"/>
</dbReference>
<evidence type="ECO:0000256" key="1">
    <source>
        <dbReference type="ARBA" id="ARBA00009477"/>
    </source>
</evidence>
<feature type="domain" description="CusB-like beta-barrel" evidence="3">
    <location>
        <begin position="236"/>
        <end position="308"/>
    </location>
</feature>
<dbReference type="Gene3D" id="1.10.287.470">
    <property type="entry name" value="Helix hairpin bin"/>
    <property type="match status" value="1"/>
</dbReference>
<evidence type="ECO:0000313" key="6">
    <source>
        <dbReference type="EMBL" id="QNJ97729.1"/>
    </source>
</evidence>
<dbReference type="NCBIfam" id="TIGR01730">
    <property type="entry name" value="RND_mfp"/>
    <property type="match status" value="1"/>
</dbReference>
<feature type="domain" description="CzcB-like alpha-helical hairpin" evidence="2">
    <location>
        <begin position="139"/>
        <end position="194"/>
    </location>
</feature>
<dbReference type="InterPro" id="IPR058792">
    <property type="entry name" value="Beta-barrel_RND_2"/>
</dbReference>
<dbReference type="GO" id="GO:1990281">
    <property type="term" value="C:efflux pump complex"/>
    <property type="evidence" value="ECO:0007669"/>
    <property type="project" value="TreeGrafter"/>
</dbReference>
<dbReference type="Gene3D" id="2.40.50.100">
    <property type="match status" value="1"/>
</dbReference>
<dbReference type="PANTHER" id="PTHR30469">
    <property type="entry name" value="MULTIDRUG RESISTANCE PROTEIN MDTA"/>
    <property type="match status" value="1"/>
</dbReference>
<evidence type="ECO:0000259" key="5">
    <source>
        <dbReference type="Pfam" id="PF25973"/>
    </source>
</evidence>
<dbReference type="Gene3D" id="2.40.420.20">
    <property type="match status" value="1"/>
</dbReference>
<keyword evidence="7" id="KW-1185">Reference proteome</keyword>
<dbReference type="Pfam" id="PF25954">
    <property type="entry name" value="Beta-barrel_RND_2"/>
    <property type="match status" value="1"/>
</dbReference>
<protein>
    <submittedName>
        <fullName evidence="6">Membrane fusion protein, multidrug efflux system</fullName>
    </submittedName>
</protein>
<proteinExistence type="inferred from homology"/>
<sequence>MLTMKNIFILLIASLTLISCGETDPRSVDAVIESGDLEAIKAKKQTVMASYDSISKVIAQLDAAIAEKDTLKKYPLVTTFTVNDTLFSHFIDIQGNVETNQNILIYPEYQGLLTKVYVKEGDRVSKGQVLARIDDGGLSNQLAQLETQYQLAKTTYERQQRLWDQKIGSEIQYLQAKSNMEASQSAVNQMRAQLGRTTVRAPFSGEIDEVITEQGQVVAPGSQALMRIVNLSDMYVKASIPENYLGSITQGTKVKVSFPALNTSIDGKVKSVGNYINPNNRTFDIEIDIPNKDKMIKPNLVAKLEINDYSEDDAKLIPANVIQENSKGEKFVFLISEVENDEAMVTKRQVETGKKYEGQIEVLSGLEDGETIVKEGALTLKDGSKVKIKTTN</sequence>
<name>A0A7G8PTR3_9FLAO</name>
<evidence type="ECO:0000259" key="3">
    <source>
        <dbReference type="Pfam" id="PF25954"/>
    </source>
</evidence>
<dbReference type="InterPro" id="IPR058647">
    <property type="entry name" value="BSH_CzcB-like"/>
</dbReference>
<dbReference type="InterPro" id="IPR058648">
    <property type="entry name" value="HH_CzcB-like"/>
</dbReference>
<dbReference type="AlphaFoldDB" id="A0A7G8PTR3"/>
<dbReference type="Pfam" id="PF25973">
    <property type="entry name" value="BSH_CzcB"/>
    <property type="match status" value="1"/>
</dbReference>